<dbReference type="InterPro" id="IPR029752">
    <property type="entry name" value="D-isomer_DH_CS1"/>
</dbReference>
<proteinExistence type="predicted"/>
<dbReference type="PROSITE" id="PS00065">
    <property type="entry name" value="D_2_HYDROXYACID_DH_1"/>
    <property type="match status" value="1"/>
</dbReference>
<dbReference type="Pfam" id="PF02826">
    <property type="entry name" value="2-Hacid_dh_C"/>
    <property type="match status" value="2"/>
</dbReference>
<dbReference type="GO" id="GO:0016491">
    <property type="term" value="F:oxidoreductase activity"/>
    <property type="evidence" value="ECO:0007669"/>
    <property type="project" value="UniProtKB-KW"/>
</dbReference>
<keyword evidence="5" id="KW-1185">Reference proteome</keyword>
<accession>A0A1E4TAP6</accession>
<dbReference type="SUPFAM" id="SSF51735">
    <property type="entry name" value="NAD(P)-binding Rossmann-fold domains"/>
    <property type="match status" value="1"/>
</dbReference>
<evidence type="ECO:0000256" key="1">
    <source>
        <dbReference type="ARBA" id="ARBA00023002"/>
    </source>
</evidence>
<evidence type="ECO:0000313" key="4">
    <source>
        <dbReference type="EMBL" id="ODV88824.1"/>
    </source>
</evidence>
<dbReference type="InterPro" id="IPR006140">
    <property type="entry name" value="D-isomer_DH_NAD-bd"/>
</dbReference>
<name>A0A1E4TAP6_9ASCO</name>
<dbReference type="Gene3D" id="3.40.50.720">
    <property type="entry name" value="NAD(P)-binding Rossmann-like Domain"/>
    <property type="match status" value="2"/>
</dbReference>
<keyword evidence="1" id="KW-0560">Oxidoreductase</keyword>
<keyword evidence="2" id="KW-0520">NAD</keyword>
<dbReference type="EMBL" id="KV453843">
    <property type="protein sequence ID" value="ODV88824.1"/>
    <property type="molecule type" value="Genomic_DNA"/>
</dbReference>
<dbReference type="PANTHER" id="PTHR43333">
    <property type="entry name" value="2-HACID_DH_C DOMAIN-CONTAINING PROTEIN"/>
    <property type="match status" value="1"/>
</dbReference>
<gene>
    <name evidence="4" type="ORF">CANCADRAFT_3467</name>
</gene>
<evidence type="ECO:0000259" key="3">
    <source>
        <dbReference type="Pfam" id="PF02826"/>
    </source>
</evidence>
<dbReference type="AlphaFoldDB" id="A0A1E4TAP6"/>
<dbReference type="GO" id="GO:0051287">
    <property type="term" value="F:NAD binding"/>
    <property type="evidence" value="ECO:0007669"/>
    <property type="project" value="InterPro"/>
</dbReference>
<dbReference type="OrthoDB" id="298012at2759"/>
<dbReference type="InterPro" id="IPR036291">
    <property type="entry name" value="NAD(P)-bd_dom_sf"/>
</dbReference>
<feature type="domain" description="D-isomer specific 2-hydroxyacid dehydrogenase NAD-binding" evidence="3">
    <location>
        <begin position="235"/>
        <end position="319"/>
    </location>
</feature>
<evidence type="ECO:0000313" key="5">
    <source>
        <dbReference type="Proteomes" id="UP000095023"/>
    </source>
</evidence>
<protein>
    <recommendedName>
        <fullName evidence="3">D-isomer specific 2-hydroxyacid dehydrogenase NAD-binding domain-containing protein</fullName>
    </recommendedName>
</protein>
<dbReference type="PANTHER" id="PTHR43333:SF1">
    <property type="entry name" value="D-ISOMER SPECIFIC 2-HYDROXYACID DEHYDROGENASE NAD-BINDING DOMAIN-CONTAINING PROTEIN"/>
    <property type="match status" value="1"/>
</dbReference>
<organism evidence="4 5">
    <name type="scientific">Tortispora caseinolytica NRRL Y-17796</name>
    <dbReference type="NCBI Taxonomy" id="767744"/>
    <lineage>
        <taxon>Eukaryota</taxon>
        <taxon>Fungi</taxon>
        <taxon>Dikarya</taxon>
        <taxon>Ascomycota</taxon>
        <taxon>Saccharomycotina</taxon>
        <taxon>Trigonopsidomycetes</taxon>
        <taxon>Trigonopsidales</taxon>
        <taxon>Trigonopsidaceae</taxon>
        <taxon>Tortispora</taxon>
    </lineage>
</organism>
<reference evidence="5" key="1">
    <citation type="submission" date="2016-02" db="EMBL/GenBank/DDBJ databases">
        <title>Comparative genomics of biotechnologically important yeasts.</title>
        <authorList>
            <consortium name="DOE Joint Genome Institute"/>
            <person name="Riley R."/>
            <person name="Haridas S."/>
            <person name="Wolfe K.H."/>
            <person name="Lopes M.R."/>
            <person name="Hittinger C.T."/>
            <person name="Goker M."/>
            <person name="Salamov A."/>
            <person name="Wisecaver J."/>
            <person name="Long T.M."/>
            <person name="Aerts A.L."/>
            <person name="Barry K."/>
            <person name="Choi C."/>
            <person name="Clum A."/>
            <person name="Coughlan A.Y."/>
            <person name="Deshpande S."/>
            <person name="Douglass A.P."/>
            <person name="Hanson S.J."/>
            <person name="Klenk H.-P."/>
            <person name="Labutti K."/>
            <person name="Lapidus A."/>
            <person name="Lindquist E."/>
            <person name="Lipzen A."/>
            <person name="Meier-Kolthoff J.P."/>
            <person name="Ohm R.A."/>
            <person name="Otillar R.P."/>
            <person name="Pangilinan J."/>
            <person name="Peng Y."/>
            <person name="Rokas A."/>
            <person name="Rosa C.A."/>
            <person name="Scheuner C."/>
            <person name="Sibirny A.A."/>
            <person name="Slot J.C."/>
            <person name="Stielow J.B."/>
            <person name="Sun H."/>
            <person name="Kurtzman C.P."/>
            <person name="Blackwell M."/>
            <person name="Jeffries T.W."/>
            <person name="Grigoriev I.V."/>
        </authorList>
    </citation>
    <scope>NUCLEOTIDE SEQUENCE [LARGE SCALE GENOMIC DNA]</scope>
    <source>
        <strain evidence="5">NRRL Y-17796</strain>
    </source>
</reference>
<feature type="domain" description="D-isomer specific 2-hydroxyacid dehydrogenase NAD-binding" evidence="3">
    <location>
        <begin position="123"/>
        <end position="202"/>
    </location>
</feature>
<sequence>MTANNILVLLPDLQQAGYVPGSAEKHIRAAVPNVDNVTVRLVSREQHIDDEDWKDVTCLLTLAILPPSSAVAPKMKYIQTFSAGIDHLMDMPYIHELQEKKLDVMIANASGVHGPQIAEWVIMSILSLSHKLPAILRWQDKHFWGQQRLIETTQRLGDQWGRRIGIFGYGAVGRQVARVCSAMGMDVVAYSHRNPPRKTYKEIAVPGSGDSDGTIPSKWFAGRDTFRDFLSCGLDVILISAPLTPDTRGIFNAEAFELMKGALLVNIARGGLVNTSDLITALCTGTLNGAALDVTDPEPLPADHPLWEAPNVIISPHISGHSAAYVERVLRILCYNLNQFNEPHPDFCNRIVL</sequence>
<dbReference type="Proteomes" id="UP000095023">
    <property type="component" value="Unassembled WGS sequence"/>
</dbReference>
<evidence type="ECO:0000256" key="2">
    <source>
        <dbReference type="ARBA" id="ARBA00023027"/>
    </source>
</evidence>
<dbReference type="SUPFAM" id="SSF52283">
    <property type="entry name" value="Formate/glycerate dehydrogenase catalytic domain-like"/>
    <property type="match status" value="1"/>
</dbReference>